<name>A0A9D2BMW8_9FIRM</name>
<dbReference type="GO" id="GO:0042732">
    <property type="term" value="P:D-xylose metabolic process"/>
    <property type="evidence" value="ECO:0007669"/>
    <property type="project" value="UniProtKB-KW"/>
</dbReference>
<gene>
    <name evidence="4" type="ORF">H9980_05205</name>
</gene>
<dbReference type="SUPFAM" id="SSF53067">
    <property type="entry name" value="Actin-like ATPase domain"/>
    <property type="match status" value="1"/>
</dbReference>
<keyword evidence="3" id="KW-0119">Carbohydrate metabolism</keyword>
<dbReference type="PANTHER" id="PTHR18964">
    <property type="entry name" value="ROK (REPRESSOR, ORF, KINASE) FAMILY"/>
    <property type="match status" value="1"/>
</dbReference>
<evidence type="ECO:0000256" key="3">
    <source>
        <dbReference type="ARBA" id="ARBA00022629"/>
    </source>
</evidence>
<dbReference type="InterPro" id="IPR036388">
    <property type="entry name" value="WH-like_DNA-bd_sf"/>
</dbReference>
<dbReference type="PANTHER" id="PTHR18964:SF149">
    <property type="entry name" value="BIFUNCTIONAL UDP-N-ACETYLGLUCOSAMINE 2-EPIMERASE_N-ACETYLMANNOSAMINE KINASE"/>
    <property type="match status" value="1"/>
</dbReference>
<dbReference type="AlphaFoldDB" id="A0A9D2BMW8"/>
<dbReference type="Pfam" id="PF00480">
    <property type="entry name" value="ROK"/>
    <property type="match status" value="1"/>
</dbReference>
<dbReference type="SUPFAM" id="SSF46785">
    <property type="entry name" value="Winged helix' DNA-binding domain"/>
    <property type="match status" value="1"/>
</dbReference>
<organism evidence="4 5">
    <name type="scientific">Candidatus Erysipelatoclostridium merdavium</name>
    <dbReference type="NCBI Taxonomy" id="2838566"/>
    <lineage>
        <taxon>Bacteria</taxon>
        <taxon>Bacillati</taxon>
        <taxon>Bacillota</taxon>
        <taxon>Erysipelotrichia</taxon>
        <taxon>Erysipelotrichales</taxon>
        <taxon>Erysipelotrichales incertae sedis</taxon>
    </lineage>
</organism>
<protein>
    <submittedName>
        <fullName evidence="4">ROK family protein</fullName>
    </submittedName>
</protein>
<comment type="function">
    <text evidence="1">Transcriptional repressor of xylose-utilizing enzymes.</text>
</comment>
<dbReference type="Proteomes" id="UP000886724">
    <property type="component" value="Unassembled WGS sequence"/>
</dbReference>
<sequence length="332" mass="37401">MNMSDTKTLRQKNRDKILAAFMEHELCTKNQLALATGLSLTTVNSILNELLKSSEVLFEDMENPVSKEIMPYYYLNNDFSRFLSISINKEYRRVHLIYRVYNLSDEVIYSDEVIKKIVKINDIYDIINIVNSKFDNIKVIGVSVPGIINDGKVTSTGLINFNDIELYSLLKNKYSQKIVLGNDVNTAAIGFYLTEKNYENVCLLYQPGEGYGGVGTVINGQLITGKTNCAGEIQYLPLSNEDQLKLLQTPHGTIELLSKIVVCLTAIVNPEIVAISCTNLEKASDLDETLESMVPAKYLPKIKKVTNLNDYILVGLQFICKEVLKNNFINKK</sequence>
<evidence type="ECO:0000256" key="1">
    <source>
        <dbReference type="ARBA" id="ARBA00002486"/>
    </source>
</evidence>
<dbReference type="CDD" id="cd23763">
    <property type="entry name" value="ASKHA_ATPase_ROK"/>
    <property type="match status" value="1"/>
</dbReference>
<evidence type="ECO:0000313" key="5">
    <source>
        <dbReference type="Proteomes" id="UP000886724"/>
    </source>
</evidence>
<evidence type="ECO:0000256" key="2">
    <source>
        <dbReference type="ARBA" id="ARBA00006479"/>
    </source>
</evidence>
<dbReference type="Pfam" id="PF13412">
    <property type="entry name" value="HTH_24"/>
    <property type="match status" value="1"/>
</dbReference>
<dbReference type="InterPro" id="IPR036390">
    <property type="entry name" value="WH_DNA-bd_sf"/>
</dbReference>
<accession>A0A9D2BMW8</accession>
<dbReference type="InterPro" id="IPR000600">
    <property type="entry name" value="ROK"/>
</dbReference>
<dbReference type="InterPro" id="IPR043129">
    <property type="entry name" value="ATPase_NBD"/>
</dbReference>
<dbReference type="Gene3D" id="3.30.420.40">
    <property type="match status" value="2"/>
</dbReference>
<dbReference type="Gene3D" id="1.10.10.10">
    <property type="entry name" value="Winged helix-like DNA-binding domain superfamily/Winged helix DNA-binding domain"/>
    <property type="match status" value="1"/>
</dbReference>
<keyword evidence="3" id="KW-0859">Xylose metabolism</keyword>
<comment type="caution">
    <text evidence="4">The sequence shown here is derived from an EMBL/GenBank/DDBJ whole genome shotgun (WGS) entry which is preliminary data.</text>
</comment>
<reference evidence="4" key="1">
    <citation type="journal article" date="2021" name="PeerJ">
        <title>Extensive microbial diversity within the chicken gut microbiome revealed by metagenomics and culture.</title>
        <authorList>
            <person name="Gilroy R."/>
            <person name="Ravi A."/>
            <person name="Getino M."/>
            <person name="Pursley I."/>
            <person name="Horton D.L."/>
            <person name="Alikhan N.F."/>
            <person name="Baker D."/>
            <person name="Gharbi K."/>
            <person name="Hall N."/>
            <person name="Watson M."/>
            <person name="Adriaenssens E.M."/>
            <person name="Foster-Nyarko E."/>
            <person name="Jarju S."/>
            <person name="Secka A."/>
            <person name="Antonio M."/>
            <person name="Oren A."/>
            <person name="Chaudhuri R.R."/>
            <person name="La Ragione R."/>
            <person name="Hildebrand F."/>
            <person name="Pallen M.J."/>
        </authorList>
    </citation>
    <scope>NUCLEOTIDE SEQUENCE</scope>
    <source>
        <strain evidence="4">ChiGjej1B1-14440</strain>
    </source>
</reference>
<reference evidence="4" key="2">
    <citation type="submission" date="2021-04" db="EMBL/GenBank/DDBJ databases">
        <authorList>
            <person name="Gilroy R."/>
        </authorList>
    </citation>
    <scope>NUCLEOTIDE SEQUENCE</scope>
    <source>
        <strain evidence="4">ChiGjej1B1-14440</strain>
    </source>
</reference>
<proteinExistence type="inferred from homology"/>
<evidence type="ECO:0000313" key="4">
    <source>
        <dbReference type="EMBL" id="HIX81357.1"/>
    </source>
</evidence>
<comment type="similarity">
    <text evidence="2">Belongs to the ROK (NagC/XylR) family.</text>
</comment>
<dbReference type="EMBL" id="DXET01000113">
    <property type="protein sequence ID" value="HIX81357.1"/>
    <property type="molecule type" value="Genomic_DNA"/>
</dbReference>